<dbReference type="InterPro" id="IPR000811">
    <property type="entry name" value="Glyco_trans_35"/>
</dbReference>
<keyword evidence="2" id="KW-0663">Pyridoxal phosphate</keyword>
<protein>
    <recommendedName>
        <fullName evidence="2">Alpha-1,4 glucan phosphorylase</fullName>
        <ecNumber evidence="2">2.4.1.1</ecNumber>
    </recommendedName>
</protein>
<evidence type="ECO:0000313" key="3">
    <source>
        <dbReference type="EMBL" id="KAK6931313.1"/>
    </source>
</evidence>
<gene>
    <name evidence="3" type="ORF">RJ641_003106</name>
</gene>
<sequence length="278" mass="31538">MIDEELIHSIIAEYGLEDLELLQEKLKEIRILDNLELPASEIEKTVKVIFDPDRKLPKLVRMANLCVVGGHAVNGVAEIHSAIFWPENFQNKTNGVTARRWILFCNPELSRTITKWTVTSPPSPNFSTAGMEAGGTSNMKFAMNGCILIGTLDGANVEIRREAFVGSGVFGPYNYEELKGSLEGNEGYCRAKYFLVQKNFPSYTECQELVDEAYQDQKKWTRMSILNTAGSYKFSSDRTIHEYTRTYGGLILLYYLRQRGMLTQNSVRQILLPLNFLV</sequence>
<dbReference type="PANTHER" id="PTHR11468:SF28">
    <property type="entry name" value="ALPHA-GLUCAN PHOSPHORYLASE 1"/>
    <property type="match status" value="1"/>
</dbReference>
<keyword evidence="4" id="KW-1185">Reference proteome</keyword>
<evidence type="ECO:0000256" key="2">
    <source>
        <dbReference type="RuleBase" id="RU000587"/>
    </source>
</evidence>
<keyword evidence="2" id="KW-0328">Glycosyltransferase</keyword>
<dbReference type="EMBL" id="JBAMMX010000011">
    <property type="protein sequence ID" value="KAK6931313.1"/>
    <property type="molecule type" value="Genomic_DNA"/>
</dbReference>
<comment type="catalytic activity">
    <reaction evidence="2">
        <text>[(1-&gt;4)-alpha-D-glucosyl](n) + phosphate = [(1-&gt;4)-alpha-D-glucosyl](n-1) + alpha-D-glucose 1-phosphate</text>
        <dbReference type="Rhea" id="RHEA:41732"/>
        <dbReference type="Rhea" id="RHEA-COMP:9584"/>
        <dbReference type="Rhea" id="RHEA-COMP:9586"/>
        <dbReference type="ChEBI" id="CHEBI:15444"/>
        <dbReference type="ChEBI" id="CHEBI:43474"/>
        <dbReference type="ChEBI" id="CHEBI:58601"/>
        <dbReference type="EC" id="2.4.1.1"/>
    </reaction>
</comment>
<dbReference type="Gene3D" id="3.40.50.2000">
    <property type="entry name" value="Glycogen Phosphorylase B"/>
    <property type="match status" value="5"/>
</dbReference>
<dbReference type="PANTHER" id="PTHR11468">
    <property type="entry name" value="GLYCOGEN PHOSPHORYLASE"/>
    <property type="match status" value="1"/>
</dbReference>
<dbReference type="Proteomes" id="UP001370490">
    <property type="component" value="Unassembled WGS sequence"/>
</dbReference>
<comment type="function">
    <text evidence="2">Allosteric enzyme that catalyzes the rate-limiting step in glycogen catabolism, the phosphorolytic cleavage of glycogen to produce glucose-1-phosphate, and plays a central role in maintaining cellular and organismal glucose homeostasis.</text>
</comment>
<dbReference type="EC" id="2.4.1.1" evidence="2"/>
<dbReference type="SUPFAM" id="SSF53756">
    <property type="entry name" value="UDP-Glycosyltransferase/glycogen phosphorylase"/>
    <property type="match status" value="2"/>
</dbReference>
<comment type="cofactor">
    <cofactor evidence="2">
        <name>pyridoxal 5'-phosphate</name>
        <dbReference type="ChEBI" id="CHEBI:597326"/>
    </cofactor>
</comment>
<evidence type="ECO:0000313" key="4">
    <source>
        <dbReference type="Proteomes" id="UP001370490"/>
    </source>
</evidence>
<comment type="caution">
    <text evidence="3">The sequence shown here is derived from an EMBL/GenBank/DDBJ whole genome shotgun (WGS) entry which is preliminary data.</text>
</comment>
<dbReference type="AlphaFoldDB" id="A0AAN8VAF5"/>
<dbReference type="GO" id="GO:0005737">
    <property type="term" value="C:cytoplasm"/>
    <property type="evidence" value="ECO:0007669"/>
    <property type="project" value="TreeGrafter"/>
</dbReference>
<keyword evidence="2" id="KW-0119">Carbohydrate metabolism</keyword>
<reference evidence="3 4" key="1">
    <citation type="submission" date="2023-12" db="EMBL/GenBank/DDBJ databases">
        <title>A high-quality genome assembly for Dillenia turbinata (Dilleniales).</title>
        <authorList>
            <person name="Chanderbali A."/>
        </authorList>
    </citation>
    <scope>NUCLEOTIDE SEQUENCE [LARGE SCALE GENOMIC DNA]</scope>
    <source>
        <strain evidence="3">LSX21</strain>
        <tissue evidence="3">Leaf</tissue>
    </source>
</reference>
<organism evidence="3 4">
    <name type="scientific">Dillenia turbinata</name>
    <dbReference type="NCBI Taxonomy" id="194707"/>
    <lineage>
        <taxon>Eukaryota</taxon>
        <taxon>Viridiplantae</taxon>
        <taxon>Streptophyta</taxon>
        <taxon>Embryophyta</taxon>
        <taxon>Tracheophyta</taxon>
        <taxon>Spermatophyta</taxon>
        <taxon>Magnoliopsida</taxon>
        <taxon>eudicotyledons</taxon>
        <taxon>Gunneridae</taxon>
        <taxon>Pentapetalae</taxon>
        <taxon>Dilleniales</taxon>
        <taxon>Dilleniaceae</taxon>
        <taxon>Dillenia</taxon>
    </lineage>
</organism>
<proteinExistence type="inferred from homology"/>
<name>A0AAN8VAF5_9MAGN</name>
<evidence type="ECO:0000256" key="1">
    <source>
        <dbReference type="ARBA" id="ARBA00006047"/>
    </source>
</evidence>
<keyword evidence="2 3" id="KW-0808">Transferase</keyword>
<dbReference type="GO" id="GO:0005980">
    <property type="term" value="P:glycogen catabolic process"/>
    <property type="evidence" value="ECO:0007669"/>
    <property type="project" value="TreeGrafter"/>
</dbReference>
<accession>A0AAN8VAF5</accession>
<feature type="non-terminal residue" evidence="3">
    <location>
        <position position="278"/>
    </location>
</feature>
<dbReference type="GO" id="GO:0030170">
    <property type="term" value="F:pyridoxal phosphate binding"/>
    <property type="evidence" value="ECO:0007669"/>
    <property type="project" value="TreeGrafter"/>
</dbReference>
<dbReference type="GO" id="GO:0008184">
    <property type="term" value="F:glycogen phosphorylase activity"/>
    <property type="evidence" value="ECO:0007669"/>
    <property type="project" value="InterPro"/>
</dbReference>
<dbReference type="Pfam" id="PF00343">
    <property type="entry name" value="Phosphorylase"/>
    <property type="match status" value="3"/>
</dbReference>
<comment type="similarity">
    <text evidence="1 2">Belongs to the glycogen phosphorylase family.</text>
</comment>